<evidence type="ECO:0000313" key="3">
    <source>
        <dbReference type="Proteomes" id="UP000321746"/>
    </source>
</evidence>
<keyword evidence="3" id="KW-1185">Reference proteome</keyword>
<evidence type="ECO:0000256" key="1">
    <source>
        <dbReference type="SAM" id="SignalP"/>
    </source>
</evidence>
<keyword evidence="1" id="KW-0732">Signal</keyword>
<evidence type="ECO:0000313" key="2">
    <source>
        <dbReference type="EMBL" id="GEN63384.1"/>
    </source>
</evidence>
<feature type="chain" id="PRO_5021883726" evidence="1">
    <location>
        <begin position="26"/>
        <end position="93"/>
    </location>
</feature>
<sequence>MAFVYCRTRRFAAFCTLIGLTAALADTHGARADTARQEQTAACKGDAVKLCTFYIPNEKKIAACLASKRDKLTPACKAYFPVKKASKGKKVSG</sequence>
<dbReference type="Proteomes" id="UP000321746">
    <property type="component" value="Unassembled WGS sequence"/>
</dbReference>
<comment type="caution">
    <text evidence="2">The sequence shown here is derived from an EMBL/GenBank/DDBJ whole genome shotgun (WGS) entry which is preliminary data.</text>
</comment>
<accession>A0A511XKB0</accession>
<name>A0A511XKB0_9PROT</name>
<dbReference type="RefSeq" id="WP_242011998.1">
    <property type="nucleotide sequence ID" value="NZ_BJYG01000019.1"/>
</dbReference>
<gene>
    <name evidence="2" type="ORF">AOE01nite_16080</name>
</gene>
<protein>
    <submittedName>
        <fullName evidence="2">Uncharacterized protein</fullName>
    </submittedName>
</protein>
<feature type="signal peptide" evidence="1">
    <location>
        <begin position="1"/>
        <end position="25"/>
    </location>
</feature>
<reference evidence="2 3" key="1">
    <citation type="submission" date="2019-07" db="EMBL/GenBank/DDBJ databases">
        <title>Whole genome shotgun sequence of Acetobacter oeni NBRC 105207.</title>
        <authorList>
            <person name="Hosoyama A."/>
            <person name="Uohara A."/>
            <person name="Ohji S."/>
            <person name="Ichikawa N."/>
        </authorList>
    </citation>
    <scope>NUCLEOTIDE SEQUENCE [LARGE SCALE GENOMIC DNA]</scope>
    <source>
        <strain evidence="2 3">NBRC 105207</strain>
    </source>
</reference>
<organism evidence="2 3">
    <name type="scientific">Acetobacter oeni</name>
    <dbReference type="NCBI Taxonomy" id="304077"/>
    <lineage>
        <taxon>Bacteria</taxon>
        <taxon>Pseudomonadati</taxon>
        <taxon>Pseudomonadota</taxon>
        <taxon>Alphaproteobacteria</taxon>
        <taxon>Acetobacterales</taxon>
        <taxon>Acetobacteraceae</taxon>
        <taxon>Acetobacter</taxon>
    </lineage>
</organism>
<dbReference type="AlphaFoldDB" id="A0A511XKB0"/>
<proteinExistence type="predicted"/>
<dbReference type="EMBL" id="BJYG01000019">
    <property type="protein sequence ID" value="GEN63384.1"/>
    <property type="molecule type" value="Genomic_DNA"/>
</dbReference>